<dbReference type="SUPFAM" id="SSF53335">
    <property type="entry name" value="S-adenosyl-L-methionine-dependent methyltransferases"/>
    <property type="match status" value="1"/>
</dbReference>
<dbReference type="PANTHER" id="PTHR43619:SF2">
    <property type="entry name" value="S-ADENOSYL-L-METHIONINE-DEPENDENT METHYLTRANSFERASES SUPERFAMILY PROTEIN"/>
    <property type="match status" value="1"/>
</dbReference>
<name>A0ABX8CSJ1_9NOCA</name>
<keyword evidence="5 6" id="KW-0949">S-adenosyl-L-methionine</keyword>
<dbReference type="NCBIfam" id="TIGR00027">
    <property type="entry name" value="mthyl_TIGR00027"/>
    <property type="match status" value="1"/>
</dbReference>
<dbReference type="Proteomes" id="UP000683310">
    <property type="component" value="Chromosome"/>
</dbReference>
<accession>A0ABX8CSJ1</accession>
<sequence>METGRASRTALATAYARAYHQLSGEPRVFTDPLAARILGVTRERIAELDTATMDRPGGPEGRQRMRRYFLAGRARFAEEVVARAVAEGIEQVVILGAGLDTFGYRNPYPRLRVFEVDHPDTQGWKRDMLSPAGIEIPESLTFVPVDFETDTLAASLATAGFDRERPAAFVWLGVVMYLTRPAIEDTLRFIAGQGQPVHLVLDYLSAGTTDEERASVRERAERIAAINEPWLSFFEHEEIEELLRSCGFDTVEARPLAELFTEYLGEPLSGLPARTRPAPLVHAIRGRADA</sequence>
<dbReference type="GO" id="GO:0008168">
    <property type="term" value="F:methyltransferase activity"/>
    <property type="evidence" value="ECO:0007669"/>
    <property type="project" value="UniProtKB-KW"/>
</dbReference>
<evidence type="ECO:0000256" key="4">
    <source>
        <dbReference type="ARBA" id="ARBA00022679"/>
    </source>
</evidence>
<organism evidence="7 8">
    <name type="scientific">Nocardia tengchongensis</name>
    <dbReference type="NCBI Taxonomy" id="2055889"/>
    <lineage>
        <taxon>Bacteria</taxon>
        <taxon>Bacillati</taxon>
        <taxon>Actinomycetota</taxon>
        <taxon>Actinomycetes</taxon>
        <taxon>Mycobacteriales</taxon>
        <taxon>Nocardiaceae</taxon>
        <taxon>Nocardia</taxon>
    </lineage>
</organism>
<dbReference type="EC" id="2.1.1.-" evidence="6"/>
<gene>
    <name evidence="7" type="ORF">KHQ06_37115</name>
</gene>
<evidence type="ECO:0000256" key="1">
    <source>
        <dbReference type="ARBA" id="ARBA00003907"/>
    </source>
</evidence>
<evidence type="ECO:0000256" key="6">
    <source>
        <dbReference type="RuleBase" id="RU362030"/>
    </source>
</evidence>
<proteinExistence type="inferred from homology"/>
<evidence type="ECO:0000256" key="3">
    <source>
        <dbReference type="ARBA" id="ARBA00022603"/>
    </source>
</evidence>
<keyword evidence="8" id="KW-1185">Reference proteome</keyword>
<dbReference type="EMBL" id="CP074371">
    <property type="protein sequence ID" value="QVI21495.1"/>
    <property type="molecule type" value="Genomic_DNA"/>
</dbReference>
<dbReference type="Pfam" id="PF04072">
    <property type="entry name" value="LCM"/>
    <property type="match status" value="1"/>
</dbReference>
<keyword evidence="4" id="KW-0808">Transferase</keyword>
<dbReference type="GO" id="GO:0032259">
    <property type="term" value="P:methylation"/>
    <property type="evidence" value="ECO:0007669"/>
    <property type="project" value="UniProtKB-KW"/>
</dbReference>
<evidence type="ECO:0000313" key="7">
    <source>
        <dbReference type="EMBL" id="QVI21495.1"/>
    </source>
</evidence>
<evidence type="ECO:0000256" key="5">
    <source>
        <dbReference type="ARBA" id="ARBA00022691"/>
    </source>
</evidence>
<dbReference type="InterPro" id="IPR011610">
    <property type="entry name" value="SAM_mthyl_Trfase_ML2640-like"/>
</dbReference>
<dbReference type="InterPro" id="IPR029063">
    <property type="entry name" value="SAM-dependent_MTases_sf"/>
</dbReference>
<dbReference type="Gene3D" id="3.40.50.150">
    <property type="entry name" value="Vaccinia Virus protein VP39"/>
    <property type="match status" value="1"/>
</dbReference>
<dbReference type="PANTHER" id="PTHR43619">
    <property type="entry name" value="S-ADENOSYL-L-METHIONINE-DEPENDENT METHYLTRANSFERASE YKTD-RELATED"/>
    <property type="match status" value="1"/>
</dbReference>
<dbReference type="InterPro" id="IPR007213">
    <property type="entry name" value="Ppm1/Ppm2/Tcmp"/>
</dbReference>
<evidence type="ECO:0000313" key="8">
    <source>
        <dbReference type="Proteomes" id="UP000683310"/>
    </source>
</evidence>
<keyword evidence="3 6" id="KW-0489">Methyltransferase</keyword>
<protein>
    <recommendedName>
        <fullName evidence="6">S-adenosyl-L-methionine-dependent methyltransferase</fullName>
        <ecNumber evidence="6">2.1.1.-</ecNumber>
    </recommendedName>
</protein>
<comment type="function">
    <text evidence="1 6">Exhibits S-adenosyl-L-methionine-dependent methyltransferase activity.</text>
</comment>
<reference evidence="7 8" key="1">
    <citation type="submission" date="2021-04" db="EMBL/GenBank/DDBJ databases">
        <title>Nocardia tengchongensis.</title>
        <authorList>
            <person name="Zhuang k."/>
            <person name="Ran Y."/>
            <person name="Li W."/>
        </authorList>
    </citation>
    <scope>NUCLEOTIDE SEQUENCE [LARGE SCALE GENOMIC DNA]</scope>
    <source>
        <strain evidence="7 8">CFH S0057</strain>
    </source>
</reference>
<comment type="similarity">
    <text evidence="2 6">Belongs to the UPF0677 family.</text>
</comment>
<evidence type="ECO:0000256" key="2">
    <source>
        <dbReference type="ARBA" id="ARBA00008138"/>
    </source>
</evidence>